<feature type="domain" description="Amine oxidase" evidence="2">
    <location>
        <begin position="114"/>
        <end position="358"/>
    </location>
</feature>
<evidence type="ECO:0000313" key="3">
    <source>
        <dbReference type="EMBL" id="GLI35170.1"/>
    </source>
</evidence>
<dbReference type="PANTHER" id="PTHR43563">
    <property type="entry name" value="AMINE OXIDASE"/>
    <property type="match status" value="1"/>
</dbReference>
<dbReference type="InterPro" id="IPR050703">
    <property type="entry name" value="Flavin_MAO"/>
</dbReference>
<comment type="similarity">
    <text evidence="1">Belongs to the flavin monoamine oxidase family.</text>
</comment>
<dbReference type="AlphaFoldDB" id="A0A9W6FUK2"/>
<name>A0A9W6FUK2_9BACT</name>
<accession>A0A9W6FUK2</accession>
<organism evidence="3 4">
    <name type="scientific">Desulforhabdus amnigena</name>
    <dbReference type="NCBI Taxonomy" id="40218"/>
    <lineage>
        <taxon>Bacteria</taxon>
        <taxon>Pseudomonadati</taxon>
        <taxon>Thermodesulfobacteriota</taxon>
        <taxon>Syntrophobacteria</taxon>
        <taxon>Syntrophobacterales</taxon>
        <taxon>Syntrophobacteraceae</taxon>
        <taxon>Desulforhabdus</taxon>
    </lineage>
</organism>
<dbReference type="InterPro" id="IPR036188">
    <property type="entry name" value="FAD/NAD-bd_sf"/>
</dbReference>
<dbReference type="SUPFAM" id="SSF54373">
    <property type="entry name" value="FAD-linked reductases, C-terminal domain"/>
    <property type="match status" value="1"/>
</dbReference>
<protein>
    <recommendedName>
        <fullName evidence="2">Amine oxidase domain-containing protein</fullName>
    </recommendedName>
</protein>
<dbReference type="EMBL" id="BSDR01000001">
    <property type="protein sequence ID" value="GLI35170.1"/>
    <property type="molecule type" value="Genomic_DNA"/>
</dbReference>
<dbReference type="Gene3D" id="3.50.50.60">
    <property type="entry name" value="FAD/NAD(P)-binding domain"/>
    <property type="match status" value="2"/>
</dbReference>
<dbReference type="RefSeq" id="WP_281794775.1">
    <property type="nucleotide sequence ID" value="NZ_BSDR01000001.1"/>
</dbReference>
<evidence type="ECO:0000313" key="4">
    <source>
        <dbReference type="Proteomes" id="UP001144372"/>
    </source>
</evidence>
<dbReference type="PANTHER" id="PTHR43563:SF1">
    <property type="entry name" value="AMINE OXIDASE [FLAVIN-CONTAINING] B"/>
    <property type="match status" value="1"/>
</dbReference>
<dbReference type="Pfam" id="PF13450">
    <property type="entry name" value="NAD_binding_8"/>
    <property type="match status" value="1"/>
</dbReference>
<gene>
    <name evidence="3" type="ORF">DAMNIGENAA_26030</name>
</gene>
<dbReference type="SUPFAM" id="SSF51905">
    <property type="entry name" value="FAD/NAD(P)-binding domain"/>
    <property type="match status" value="1"/>
</dbReference>
<sequence>MSIQTCDTLIVGGGLSGIYAACLLTQKKVSFIVLEARERIGGRILCPEHHGFYADLGPSWYWPSIHPKLAQLIQTLGLEGFREFEEGLGRFQRFDGAVQTVRGYATDPPSFRLCGGMAALIKTLCRRIDGNAILLNHPVCHIEKISSGALVSVGQLEKDPWVQFRARHVILALPPRLAAATILFTPELSYGLTQAMLKIGTWMAGQAKFSAFYEEPFWRQMGLSGQAFSERGPLSEIHDGSNNGAGPYGLTGFVGIPAVQRNQEPRLTEAILAQLALIFGRPAAQPTAFFYQDWAREPFTATEFDQPPMYEHPLYHPPAGKAAIWDGTILFAGTETAMQHGGYLEGALVAAERAAMAI</sequence>
<reference evidence="3" key="1">
    <citation type="submission" date="2022-12" db="EMBL/GenBank/DDBJ databases">
        <title>Reference genome sequencing for broad-spectrum identification of bacterial and archaeal isolates by mass spectrometry.</title>
        <authorList>
            <person name="Sekiguchi Y."/>
            <person name="Tourlousse D.M."/>
        </authorList>
    </citation>
    <scope>NUCLEOTIDE SEQUENCE</scope>
    <source>
        <strain evidence="3">ASRB1</strain>
    </source>
</reference>
<dbReference type="InterPro" id="IPR002937">
    <property type="entry name" value="Amino_oxidase"/>
</dbReference>
<proteinExistence type="inferred from homology"/>
<comment type="caution">
    <text evidence="3">The sequence shown here is derived from an EMBL/GenBank/DDBJ whole genome shotgun (WGS) entry which is preliminary data.</text>
</comment>
<dbReference type="Pfam" id="PF01593">
    <property type="entry name" value="Amino_oxidase"/>
    <property type="match status" value="1"/>
</dbReference>
<dbReference type="Proteomes" id="UP001144372">
    <property type="component" value="Unassembled WGS sequence"/>
</dbReference>
<evidence type="ECO:0000259" key="2">
    <source>
        <dbReference type="Pfam" id="PF01593"/>
    </source>
</evidence>
<keyword evidence="4" id="KW-1185">Reference proteome</keyword>
<evidence type="ECO:0000256" key="1">
    <source>
        <dbReference type="ARBA" id="ARBA00005995"/>
    </source>
</evidence>
<dbReference type="GO" id="GO:0016491">
    <property type="term" value="F:oxidoreductase activity"/>
    <property type="evidence" value="ECO:0007669"/>
    <property type="project" value="InterPro"/>
</dbReference>